<keyword evidence="3" id="KW-0804">Transcription</keyword>
<feature type="domain" description="HTH lacI-type" evidence="4">
    <location>
        <begin position="2"/>
        <end position="59"/>
    </location>
</feature>
<evidence type="ECO:0000256" key="1">
    <source>
        <dbReference type="ARBA" id="ARBA00023015"/>
    </source>
</evidence>
<dbReference type="InterPro" id="IPR028082">
    <property type="entry name" value="Peripla_BP_I"/>
</dbReference>
<evidence type="ECO:0000313" key="5">
    <source>
        <dbReference type="EMBL" id="HIS48694.1"/>
    </source>
</evidence>
<dbReference type="SMART" id="SM00354">
    <property type="entry name" value="HTH_LACI"/>
    <property type="match status" value="1"/>
</dbReference>
<dbReference type="Proteomes" id="UP000823927">
    <property type="component" value="Unassembled WGS sequence"/>
</dbReference>
<keyword evidence="2 5" id="KW-0238">DNA-binding</keyword>
<dbReference type="CDD" id="cd01392">
    <property type="entry name" value="HTH_LacI"/>
    <property type="match status" value="1"/>
</dbReference>
<evidence type="ECO:0000313" key="6">
    <source>
        <dbReference type="Proteomes" id="UP000823927"/>
    </source>
</evidence>
<dbReference type="PANTHER" id="PTHR30146:SF24">
    <property type="entry name" value="XYLOSE OPERON REGULATORY PROTEIN"/>
    <property type="match status" value="1"/>
</dbReference>
<dbReference type="PANTHER" id="PTHR30146">
    <property type="entry name" value="LACI-RELATED TRANSCRIPTIONAL REPRESSOR"/>
    <property type="match status" value="1"/>
</dbReference>
<gene>
    <name evidence="5" type="ORF">IAB46_14315</name>
</gene>
<dbReference type="SUPFAM" id="SSF47413">
    <property type="entry name" value="lambda repressor-like DNA-binding domains"/>
    <property type="match status" value="1"/>
</dbReference>
<dbReference type="InterPro" id="IPR000843">
    <property type="entry name" value="HTH_LacI"/>
</dbReference>
<dbReference type="SUPFAM" id="SSF53822">
    <property type="entry name" value="Periplasmic binding protein-like I"/>
    <property type="match status" value="1"/>
</dbReference>
<reference evidence="5" key="1">
    <citation type="submission" date="2020-10" db="EMBL/GenBank/DDBJ databases">
        <authorList>
            <person name="Gilroy R."/>
        </authorList>
    </citation>
    <scope>NUCLEOTIDE SEQUENCE</scope>
    <source>
        <strain evidence="5">CHK178-757</strain>
    </source>
</reference>
<evidence type="ECO:0000259" key="4">
    <source>
        <dbReference type="PROSITE" id="PS50932"/>
    </source>
</evidence>
<dbReference type="GO" id="GO:0000976">
    <property type="term" value="F:transcription cis-regulatory region binding"/>
    <property type="evidence" value="ECO:0007669"/>
    <property type="project" value="TreeGrafter"/>
</dbReference>
<evidence type="ECO:0000256" key="2">
    <source>
        <dbReference type="ARBA" id="ARBA00023125"/>
    </source>
</evidence>
<dbReference type="Pfam" id="PF00356">
    <property type="entry name" value="LacI"/>
    <property type="match status" value="1"/>
</dbReference>
<dbReference type="Gene3D" id="1.10.260.40">
    <property type="entry name" value="lambda repressor-like DNA-binding domains"/>
    <property type="match status" value="1"/>
</dbReference>
<sequence length="335" mass="37077">MVTVKDIAKASGVSASTVSIILNGKSRERKISEKTCQKVWQAVKELGYQPSIAARTLREGGKNTPYTIALYWAKDFRTTMLSRFLNGLETVRQSTDIPYEIAVYPYDTDHLDRQSALLTGRRFHAAILANASQADMDFIKNSLFPVPVVLYNRQLPDFYSVTVDNLRMGALAARALIQKGKREPWILTSEITFPGMEQRLDGFIRAMADHGIPVSRDRILRGENTPESGAGMTHTALTSGQACDSIYCLSDAIACGCLFTLNQSHIAIPEAVSVISIGNGEKEYAMYSTPPLSTVYLPMEDMASRCLLLLLAHLSHQPIKHPQILLETPLILRTS</sequence>
<dbReference type="AlphaFoldDB" id="A0A9D1F715"/>
<proteinExistence type="predicted"/>
<protein>
    <submittedName>
        <fullName evidence="5">LacI family DNA-binding transcriptional regulator</fullName>
    </submittedName>
</protein>
<dbReference type="PROSITE" id="PS00356">
    <property type="entry name" value="HTH_LACI_1"/>
    <property type="match status" value="1"/>
</dbReference>
<comment type="caution">
    <text evidence="5">The sequence shown here is derived from an EMBL/GenBank/DDBJ whole genome shotgun (WGS) entry which is preliminary data.</text>
</comment>
<organism evidence="5 6">
    <name type="scientific">Candidatus Scybalocola faecigallinarum</name>
    <dbReference type="NCBI Taxonomy" id="2840941"/>
    <lineage>
        <taxon>Bacteria</taxon>
        <taxon>Bacillati</taxon>
        <taxon>Bacillota</taxon>
        <taxon>Clostridia</taxon>
        <taxon>Lachnospirales</taxon>
        <taxon>Lachnospiraceae</taxon>
        <taxon>Lachnospiraceae incertae sedis</taxon>
        <taxon>Candidatus Scybalocola (ex Gilroy et al. 2021)</taxon>
    </lineage>
</organism>
<evidence type="ECO:0000256" key="3">
    <source>
        <dbReference type="ARBA" id="ARBA00023163"/>
    </source>
</evidence>
<dbReference type="Pfam" id="PF13377">
    <property type="entry name" value="Peripla_BP_3"/>
    <property type="match status" value="1"/>
</dbReference>
<accession>A0A9D1F715</accession>
<reference evidence="5" key="2">
    <citation type="journal article" date="2021" name="PeerJ">
        <title>Extensive microbial diversity within the chicken gut microbiome revealed by metagenomics and culture.</title>
        <authorList>
            <person name="Gilroy R."/>
            <person name="Ravi A."/>
            <person name="Getino M."/>
            <person name="Pursley I."/>
            <person name="Horton D.L."/>
            <person name="Alikhan N.F."/>
            <person name="Baker D."/>
            <person name="Gharbi K."/>
            <person name="Hall N."/>
            <person name="Watson M."/>
            <person name="Adriaenssens E.M."/>
            <person name="Foster-Nyarko E."/>
            <person name="Jarju S."/>
            <person name="Secka A."/>
            <person name="Antonio M."/>
            <person name="Oren A."/>
            <person name="Chaudhuri R.R."/>
            <person name="La Ragione R."/>
            <person name="Hildebrand F."/>
            <person name="Pallen M.J."/>
        </authorList>
    </citation>
    <scope>NUCLEOTIDE SEQUENCE</scope>
    <source>
        <strain evidence="5">CHK178-757</strain>
    </source>
</reference>
<dbReference type="Gene3D" id="3.40.50.2300">
    <property type="match status" value="2"/>
</dbReference>
<name>A0A9D1F715_9FIRM</name>
<keyword evidence="1" id="KW-0805">Transcription regulation</keyword>
<dbReference type="InterPro" id="IPR010982">
    <property type="entry name" value="Lambda_DNA-bd_dom_sf"/>
</dbReference>
<dbReference type="GO" id="GO:0003700">
    <property type="term" value="F:DNA-binding transcription factor activity"/>
    <property type="evidence" value="ECO:0007669"/>
    <property type="project" value="TreeGrafter"/>
</dbReference>
<dbReference type="EMBL" id="DVIT01000061">
    <property type="protein sequence ID" value="HIS48694.1"/>
    <property type="molecule type" value="Genomic_DNA"/>
</dbReference>
<dbReference type="InterPro" id="IPR046335">
    <property type="entry name" value="LacI/GalR-like_sensor"/>
</dbReference>
<dbReference type="PROSITE" id="PS50932">
    <property type="entry name" value="HTH_LACI_2"/>
    <property type="match status" value="1"/>
</dbReference>